<evidence type="ECO:0008006" key="3">
    <source>
        <dbReference type="Google" id="ProtNLM"/>
    </source>
</evidence>
<accession>A0A9X2D4R6</accession>
<sequence>MARGGGAGRTEDPVSLARGAADWLVVSRRAGAGDVSLYHGQAGIGLALLEAFEYFGDERHARAAAETAEELAASIEDLQDCSLYFGLAGVAVALGSLGRGDAAEHALDRVAARVDGRRWSPMFELFAGNAGIGLGALAAGDVDLAVTAVTPYLSTADRTEHGVNWAVRPSPARSHHMAHGTLGIVYALAAVGRAAGRADLVDLALAGAADVVARNEAGPDAFLVPHSDPPHRPELIERYSLGWCNGPAGDAQAFRLLAAVTGDPAWDDLVDRCWTTITRSGLPSRIRPGFWDNNGRCCGTAGVLALAGDRIVERGEGSDFAEVLLADLTARATIDEDGVRWSNHEHRATDPELAPHPGWAMGNAGILRELLRYARLVGGDFSGYATQWPDHPVAHHQVAATTPVGRVRGDRTGRVP</sequence>
<protein>
    <recommendedName>
        <fullName evidence="3">Lanthionine synthetase C family protein</fullName>
    </recommendedName>
</protein>
<evidence type="ECO:0000313" key="2">
    <source>
        <dbReference type="Proteomes" id="UP001139485"/>
    </source>
</evidence>
<dbReference type="RefSeq" id="WP_250825944.1">
    <property type="nucleotide sequence ID" value="NZ_JAMOIL010000001.1"/>
</dbReference>
<dbReference type="Proteomes" id="UP001139485">
    <property type="component" value="Unassembled WGS sequence"/>
</dbReference>
<dbReference type="GO" id="GO:0031179">
    <property type="term" value="P:peptide modification"/>
    <property type="evidence" value="ECO:0007669"/>
    <property type="project" value="InterPro"/>
</dbReference>
<dbReference type="PRINTS" id="PR01950">
    <property type="entry name" value="LANCSUPER"/>
</dbReference>
<evidence type="ECO:0000313" key="1">
    <source>
        <dbReference type="EMBL" id="MCM0619040.1"/>
    </source>
</evidence>
<dbReference type="Gene3D" id="1.50.10.20">
    <property type="match status" value="1"/>
</dbReference>
<gene>
    <name evidence="1" type="ORF">M8330_01875</name>
</gene>
<dbReference type="CDD" id="cd04434">
    <property type="entry name" value="LanC_like"/>
    <property type="match status" value="1"/>
</dbReference>
<organism evidence="1 2">
    <name type="scientific">Nocardioides bruguierae</name>
    <dbReference type="NCBI Taxonomy" id="2945102"/>
    <lineage>
        <taxon>Bacteria</taxon>
        <taxon>Bacillati</taxon>
        <taxon>Actinomycetota</taxon>
        <taxon>Actinomycetes</taxon>
        <taxon>Propionibacteriales</taxon>
        <taxon>Nocardioidaceae</taxon>
        <taxon>Nocardioides</taxon>
    </lineage>
</organism>
<comment type="caution">
    <text evidence="1">The sequence shown here is derived from an EMBL/GenBank/DDBJ whole genome shotgun (WGS) entry which is preliminary data.</text>
</comment>
<dbReference type="InterPro" id="IPR007822">
    <property type="entry name" value="LANC-like"/>
</dbReference>
<dbReference type="EMBL" id="JAMOIL010000001">
    <property type="protein sequence ID" value="MCM0619040.1"/>
    <property type="molecule type" value="Genomic_DNA"/>
</dbReference>
<reference evidence="1" key="1">
    <citation type="submission" date="2022-05" db="EMBL/GenBank/DDBJ databases">
        <authorList>
            <person name="Tuo L."/>
        </authorList>
    </citation>
    <scope>NUCLEOTIDE SEQUENCE</scope>
    <source>
        <strain evidence="1">BSK12Z-4</strain>
    </source>
</reference>
<dbReference type="AlphaFoldDB" id="A0A9X2D4R6"/>
<dbReference type="SUPFAM" id="SSF158745">
    <property type="entry name" value="LanC-like"/>
    <property type="match status" value="1"/>
</dbReference>
<dbReference type="Pfam" id="PF05147">
    <property type="entry name" value="LANC_like"/>
    <property type="match status" value="2"/>
</dbReference>
<dbReference type="SMART" id="SM01260">
    <property type="entry name" value="LANC_like"/>
    <property type="match status" value="1"/>
</dbReference>
<keyword evidence="2" id="KW-1185">Reference proteome</keyword>
<proteinExistence type="predicted"/>
<name>A0A9X2D4R6_9ACTN</name>